<dbReference type="EMBL" id="JAPDRQ010000089">
    <property type="protein sequence ID" value="KAJ9655799.1"/>
    <property type="molecule type" value="Genomic_DNA"/>
</dbReference>
<evidence type="ECO:0000313" key="2">
    <source>
        <dbReference type="Proteomes" id="UP001172386"/>
    </source>
</evidence>
<keyword evidence="2" id="KW-1185">Reference proteome</keyword>
<protein>
    <submittedName>
        <fullName evidence="1">Transcription initiation at TATA-containing promoter protein</fullName>
    </submittedName>
</protein>
<proteinExistence type="predicted"/>
<accession>A0ACC3A5U3</accession>
<gene>
    <name evidence="1" type="primary">BDF1</name>
    <name evidence="1" type="ORF">H2198_005419</name>
</gene>
<organism evidence="1 2">
    <name type="scientific">Neophaeococcomyces mojaviensis</name>
    <dbReference type="NCBI Taxonomy" id="3383035"/>
    <lineage>
        <taxon>Eukaryota</taxon>
        <taxon>Fungi</taxon>
        <taxon>Dikarya</taxon>
        <taxon>Ascomycota</taxon>
        <taxon>Pezizomycotina</taxon>
        <taxon>Eurotiomycetes</taxon>
        <taxon>Chaetothyriomycetidae</taxon>
        <taxon>Chaetothyriales</taxon>
        <taxon>Chaetothyriales incertae sedis</taxon>
        <taxon>Neophaeococcomyces</taxon>
    </lineage>
</organism>
<evidence type="ECO:0000313" key="1">
    <source>
        <dbReference type="EMBL" id="KAJ9655799.1"/>
    </source>
</evidence>
<name>A0ACC3A5U3_9EURO</name>
<reference evidence="1" key="1">
    <citation type="submission" date="2022-10" db="EMBL/GenBank/DDBJ databases">
        <title>Culturing micro-colonial fungi from biological soil crusts in the Mojave desert and describing Neophaeococcomyces mojavensis, and introducing the new genera and species Taxawa tesnikishii.</title>
        <authorList>
            <person name="Kurbessoian T."/>
            <person name="Stajich J.E."/>
        </authorList>
    </citation>
    <scope>NUCLEOTIDE SEQUENCE</scope>
    <source>
        <strain evidence="1">JES_112</strain>
    </source>
</reference>
<comment type="caution">
    <text evidence="1">The sequence shown here is derived from an EMBL/GenBank/DDBJ whole genome shotgun (WGS) entry which is preliminary data.</text>
</comment>
<dbReference type="Proteomes" id="UP001172386">
    <property type="component" value="Unassembled WGS sequence"/>
</dbReference>
<sequence>MANVEAQLEANGLPTQFESTSNQPQVSHSLANVAATISNAEISELKQNAPDLDVATLVKPVQPPENLTSSVDNAVTSTNDVSLQNDSLAPQESEEAPPNVKMNGHHPVPDNTTVSQGSDSSIDANAAPSSNSLEAQPSTTMPESSFSTIEMELSTEPLKDSTPIPDQPQPPVSNLRTAPHSDALAPEKVADIEAEKHEIDDRADQISSDAQPVATEIGVAKPEENSTGLQTPQSPSSVQPAPTALPVVPSDGVVVPTVKEVDTPVTDETPAVPTTEKQQDQEMTDAPPQPVKAVHQREEDHDAGEPAAKRVKTDEDRPLAEQSSFKVPESPAPVASASASSSQTSADDVVTPLRLSHMKKVISNLKKSNASAAFRLPVDPVALKIPTYFDIVKSPMDLHTIDDRLKRNEYKSMQAFKNDFYQIITNCNLFNGPDHTVTQQGRKMEQSFNNQMAHLPPVGNDEPAKVEKKVVKPKVEPVRNPAPRRSSITAKAASPKATPSPATFAPDPNGMPLIRRDSALDGRPKRAIVPPKRNSDFGGARPKKKKYELELKFCDEVLKIVSSPKHWTANQYFTHPVDPVALNIPTYFQIIKKPMDLGTVRQKLDGGMYEKAKDFEEDVRLIFKNCYKFNPEGDYVYQRGKELENLFSKEWEKKQDWIAAREPESEPASVVDDDDDEDASDEDPEVESEDDERSAQIEQLQQQIVAMQQQMGQLAQKKKKKASPGATVKKGDKKKVKKEPPKSQFPGLKPNKPKKPTPKAKPEKDRYVTFAEKQYISNGIAMLPERQMSEALKIIQNSVPALANSDQNEIELDIEEVPNHALLKLLTFVKKYAGPAPEEPKEEAYPAQTVTKKKGKMTKQEQDDQIASLRGTLHHYQEGGSPDAIQSIETGGDDSEDDESNEESEEE</sequence>